<accession>A0A183LJS1</accession>
<evidence type="ECO:0000313" key="1">
    <source>
        <dbReference type="EMBL" id="VDO59830.1"/>
    </source>
</evidence>
<gene>
    <name evidence="1" type="ORF">SMRZ_LOCUS4046</name>
</gene>
<sequence>MKLLLNNYHNLFSTSIFLLLSLASLNNSFVQCDLLFNEEDHHYNNNHREQNIINNNNNNESFHYVDENTNVKNHVYESLKTDEYHRENIANQSANQIDLLSKSINEINHDKLLPVTNIALNNVTDNKFPISKIVSNKSSLYQDISNKKLINNKKVSNSRYLSSWAFSIPSTLIKSSTKIVENWPLSDYRIEFIEGKLIFVSLA</sequence>
<evidence type="ECO:0000313" key="2">
    <source>
        <dbReference type="Proteomes" id="UP000277204"/>
    </source>
</evidence>
<organism evidence="1 2">
    <name type="scientific">Schistosoma margrebowiei</name>
    <dbReference type="NCBI Taxonomy" id="48269"/>
    <lineage>
        <taxon>Eukaryota</taxon>
        <taxon>Metazoa</taxon>
        <taxon>Spiralia</taxon>
        <taxon>Lophotrochozoa</taxon>
        <taxon>Platyhelminthes</taxon>
        <taxon>Trematoda</taxon>
        <taxon>Digenea</taxon>
        <taxon>Strigeidida</taxon>
        <taxon>Schistosomatoidea</taxon>
        <taxon>Schistosomatidae</taxon>
        <taxon>Schistosoma</taxon>
    </lineage>
</organism>
<dbReference type="Proteomes" id="UP000277204">
    <property type="component" value="Unassembled WGS sequence"/>
</dbReference>
<reference evidence="1 2" key="1">
    <citation type="submission" date="2018-11" db="EMBL/GenBank/DDBJ databases">
        <authorList>
            <consortium name="Pathogen Informatics"/>
        </authorList>
    </citation>
    <scope>NUCLEOTIDE SEQUENCE [LARGE SCALE GENOMIC DNA]</scope>
    <source>
        <strain evidence="1 2">Zambia</strain>
    </source>
</reference>
<keyword evidence="2" id="KW-1185">Reference proteome</keyword>
<protein>
    <submittedName>
        <fullName evidence="1">Uncharacterized protein</fullName>
    </submittedName>
</protein>
<name>A0A183LJS1_9TREM</name>
<dbReference type="AlphaFoldDB" id="A0A183LJS1"/>
<dbReference type="EMBL" id="UZAI01001238">
    <property type="protein sequence ID" value="VDO59830.1"/>
    <property type="molecule type" value="Genomic_DNA"/>
</dbReference>
<proteinExistence type="predicted"/>